<dbReference type="PANTHER" id="PTHR31635">
    <property type="entry name" value="REVERSE TRANSCRIPTASE DOMAIN-CONTAINING PROTEIN-RELATED"/>
    <property type="match status" value="1"/>
</dbReference>
<keyword evidence="2" id="KW-0255">Endonuclease</keyword>
<organism evidence="2 3">
    <name type="scientific">Danaus plexippus plexippus</name>
    <dbReference type="NCBI Taxonomy" id="278856"/>
    <lineage>
        <taxon>Eukaryota</taxon>
        <taxon>Metazoa</taxon>
        <taxon>Ecdysozoa</taxon>
        <taxon>Arthropoda</taxon>
        <taxon>Hexapoda</taxon>
        <taxon>Insecta</taxon>
        <taxon>Pterygota</taxon>
        <taxon>Neoptera</taxon>
        <taxon>Endopterygota</taxon>
        <taxon>Lepidoptera</taxon>
        <taxon>Glossata</taxon>
        <taxon>Ditrysia</taxon>
        <taxon>Papilionoidea</taxon>
        <taxon>Nymphalidae</taxon>
        <taxon>Danainae</taxon>
        <taxon>Danaini</taxon>
        <taxon>Danaina</taxon>
        <taxon>Danaus</taxon>
        <taxon>Danaus</taxon>
    </lineage>
</organism>
<dbReference type="AlphaFoldDB" id="A0A212FGG8"/>
<feature type="region of interest" description="Disordered" evidence="1">
    <location>
        <begin position="1"/>
        <end position="22"/>
    </location>
</feature>
<dbReference type="PANTHER" id="PTHR31635:SF196">
    <property type="entry name" value="REVERSE TRANSCRIPTASE DOMAIN-CONTAINING PROTEIN-RELATED"/>
    <property type="match status" value="1"/>
</dbReference>
<dbReference type="eggNOG" id="KOG1075">
    <property type="taxonomic scope" value="Eukaryota"/>
</dbReference>
<keyword evidence="2" id="KW-0378">Hydrolase</keyword>
<evidence type="ECO:0000256" key="1">
    <source>
        <dbReference type="SAM" id="MobiDB-lite"/>
    </source>
</evidence>
<reference evidence="2 3" key="1">
    <citation type="journal article" date="2011" name="Cell">
        <title>The monarch butterfly genome yields insights into long-distance migration.</title>
        <authorList>
            <person name="Zhan S."/>
            <person name="Merlin C."/>
            <person name="Boore J.L."/>
            <person name="Reppert S.M."/>
        </authorList>
    </citation>
    <scope>NUCLEOTIDE SEQUENCE [LARGE SCALE GENOMIC DNA]</scope>
    <source>
        <strain evidence="2">F-2</strain>
    </source>
</reference>
<evidence type="ECO:0000313" key="2">
    <source>
        <dbReference type="EMBL" id="OWR52827.1"/>
    </source>
</evidence>
<dbReference type="GO" id="GO:0003964">
    <property type="term" value="F:RNA-directed DNA polymerase activity"/>
    <property type="evidence" value="ECO:0007669"/>
    <property type="project" value="UniProtKB-KW"/>
</dbReference>
<dbReference type="GO" id="GO:0004519">
    <property type="term" value="F:endonuclease activity"/>
    <property type="evidence" value="ECO:0007669"/>
    <property type="project" value="UniProtKB-KW"/>
</dbReference>
<accession>A0A212FGG8</accession>
<proteinExistence type="predicted"/>
<keyword evidence="2" id="KW-0540">Nuclease</keyword>
<keyword evidence="3" id="KW-1185">Reference proteome</keyword>
<gene>
    <name evidence="2" type="ORF">KGM_212239</name>
</gene>
<dbReference type="EMBL" id="AGBW02008673">
    <property type="protein sequence ID" value="OWR52827.1"/>
    <property type="molecule type" value="Genomic_DNA"/>
</dbReference>
<evidence type="ECO:0000313" key="3">
    <source>
        <dbReference type="Proteomes" id="UP000007151"/>
    </source>
</evidence>
<comment type="caution">
    <text evidence="2">The sequence shown here is derived from an EMBL/GenBank/DDBJ whole genome shotgun (WGS) entry which is preliminary data.</text>
</comment>
<sequence length="338" mass="38921">MEFVQRGHVSTHTNPADCESRGLKPTELNSYDLWWNDPDWLLSQSFNVRSLTYLILMRRNDKKQPHLKNDDEETLYHEYLSASLPNPLDPHDNVPVQSYYNNIVNAITQSLQNAKIPPSKKPHKRHKILSDNTVALMERRKLLLNTKNKNRSMKNELSALYKLVSKRIKQDYARYRADTVEKHLIQSGSSKRAFKELRTNRKWIDGLKSEGKTANSRHEIKEIATKFYRSLYSTQDQKSYEENPDLSNTFRAANSNECIPFTTTEVTQAINRLKANKSPGSDNITNEALKSAVLLLAQPLTVLFNRILKSSTTPTQWSESEYSSIKKETHARLGTIGQ</sequence>
<dbReference type="Proteomes" id="UP000007151">
    <property type="component" value="Unassembled WGS sequence"/>
</dbReference>
<name>A0A212FGG8_DANPL</name>
<dbReference type="KEGG" id="dpl:KGM_212239"/>
<dbReference type="InParanoid" id="A0A212FGG8"/>
<protein>
    <submittedName>
        <fullName evidence="2">Endonuclease-reverse transcriptase</fullName>
    </submittedName>
</protein>